<dbReference type="OrthoDB" id="9804482at2"/>
<dbReference type="GO" id="GO:0046872">
    <property type="term" value="F:metal ion binding"/>
    <property type="evidence" value="ECO:0007669"/>
    <property type="project" value="UniProtKB-KW"/>
</dbReference>
<protein>
    <submittedName>
        <fullName evidence="7">DNA repair protein</fullName>
    </submittedName>
</protein>
<comment type="caution">
    <text evidence="7">The sequence shown here is derived from an EMBL/GenBank/DDBJ whole genome shotgun (WGS) entry which is preliminary data.</text>
</comment>
<dbReference type="InterPro" id="IPR020891">
    <property type="entry name" value="UPF0758_CS"/>
</dbReference>
<dbReference type="CDD" id="cd08071">
    <property type="entry name" value="MPN_DUF2466"/>
    <property type="match status" value="1"/>
</dbReference>
<dbReference type="Gene3D" id="3.40.140.10">
    <property type="entry name" value="Cytidine Deaminase, domain 2"/>
    <property type="match status" value="1"/>
</dbReference>
<dbReference type="AlphaFoldDB" id="A0A2D0MYG2"/>
<keyword evidence="3" id="KW-0378">Hydrolase</keyword>
<evidence type="ECO:0000313" key="7">
    <source>
        <dbReference type="EMBL" id="PHN00919.1"/>
    </source>
</evidence>
<dbReference type="Proteomes" id="UP000223913">
    <property type="component" value="Unassembled WGS sequence"/>
</dbReference>
<accession>A0A2D0MYG2</accession>
<evidence type="ECO:0000259" key="6">
    <source>
        <dbReference type="PROSITE" id="PS50249"/>
    </source>
</evidence>
<dbReference type="EMBL" id="PDUD01000069">
    <property type="protein sequence ID" value="PHN00919.1"/>
    <property type="molecule type" value="Genomic_DNA"/>
</dbReference>
<evidence type="ECO:0000256" key="3">
    <source>
        <dbReference type="ARBA" id="ARBA00022801"/>
    </source>
</evidence>
<sequence>MTYKIPTQVTEVKMVYYNKVKAADRPQVKSSFDAYEILAANWDEGTINLYEEFFILLLDRASRVMGRYPVSQGGVAGTVVDAKIIFAAALKCRASSLILAHNHPSGQLRASQADIALTNKLVKAGELLDILVLDHLILSPEGGYLSFADEGMI</sequence>
<dbReference type="PANTHER" id="PTHR30471">
    <property type="entry name" value="DNA REPAIR PROTEIN RADC"/>
    <property type="match status" value="1"/>
</dbReference>
<evidence type="ECO:0000256" key="5">
    <source>
        <dbReference type="ARBA" id="ARBA00023049"/>
    </source>
</evidence>
<organism evidence="7 8">
    <name type="scientific">Flavilitoribacter nigricans (strain ATCC 23147 / DSM 23189 / NBRC 102662 / NCIMB 1420 / SS-2)</name>
    <name type="common">Lewinella nigricans</name>
    <dbReference type="NCBI Taxonomy" id="1122177"/>
    <lineage>
        <taxon>Bacteria</taxon>
        <taxon>Pseudomonadati</taxon>
        <taxon>Bacteroidota</taxon>
        <taxon>Saprospiria</taxon>
        <taxon>Saprospirales</taxon>
        <taxon>Lewinellaceae</taxon>
        <taxon>Flavilitoribacter</taxon>
    </lineage>
</organism>
<dbReference type="InterPro" id="IPR037518">
    <property type="entry name" value="MPN"/>
</dbReference>
<evidence type="ECO:0000256" key="4">
    <source>
        <dbReference type="ARBA" id="ARBA00022833"/>
    </source>
</evidence>
<evidence type="ECO:0000313" key="8">
    <source>
        <dbReference type="Proteomes" id="UP000223913"/>
    </source>
</evidence>
<dbReference type="Pfam" id="PF04002">
    <property type="entry name" value="RadC"/>
    <property type="match status" value="1"/>
</dbReference>
<evidence type="ECO:0000256" key="1">
    <source>
        <dbReference type="ARBA" id="ARBA00022670"/>
    </source>
</evidence>
<gene>
    <name evidence="7" type="ORF">CRP01_39685</name>
</gene>
<name>A0A2D0MYG2_FLAN2</name>
<proteinExistence type="predicted"/>
<dbReference type="PROSITE" id="PS50249">
    <property type="entry name" value="MPN"/>
    <property type="match status" value="1"/>
</dbReference>
<reference evidence="7 8" key="1">
    <citation type="submission" date="2017-10" db="EMBL/GenBank/DDBJ databases">
        <title>The draft genome sequence of Lewinella nigricans NBRC 102662.</title>
        <authorList>
            <person name="Wang K."/>
        </authorList>
    </citation>
    <scope>NUCLEOTIDE SEQUENCE [LARGE SCALE GENOMIC DNA]</scope>
    <source>
        <strain evidence="7 8">NBRC 102662</strain>
    </source>
</reference>
<dbReference type="InterPro" id="IPR025657">
    <property type="entry name" value="RadC_JAB"/>
</dbReference>
<keyword evidence="8" id="KW-1185">Reference proteome</keyword>
<keyword evidence="5" id="KW-0482">Metalloprotease</keyword>
<evidence type="ECO:0000256" key="2">
    <source>
        <dbReference type="ARBA" id="ARBA00022723"/>
    </source>
</evidence>
<dbReference type="InterPro" id="IPR001405">
    <property type="entry name" value="UPF0758"/>
</dbReference>
<keyword evidence="1" id="KW-0645">Protease</keyword>
<dbReference type="RefSeq" id="WP_099155658.1">
    <property type="nucleotide sequence ID" value="NZ_PDUD01000069.1"/>
</dbReference>
<keyword evidence="4" id="KW-0862">Zinc</keyword>
<keyword evidence="2" id="KW-0479">Metal-binding</keyword>
<dbReference type="PROSITE" id="PS01302">
    <property type="entry name" value="UPF0758"/>
    <property type="match status" value="1"/>
</dbReference>
<dbReference type="PANTHER" id="PTHR30471:SF3">
    <property type="entry name" value="UPF0758 PROTEIN YEES-RELATED"/>
    <property type="match status" value="1"/>
</dbReference>
<dbReference type="GO" id="GO:0006508">
    <property type="term" value="P:proteolysis"/>
    <property type="evidence" value="ECO:0007669"/>
    <property type="project" value="UniProtKB-KW"/>
</dbReference>
<dbReference type="GO" id="GO:0008237">
    <property type="term" value="F:metallopeptidase activity"/>
    <property type="evidence" value="ECO:0007669"/>
    <property type="project" value="UniProtKB-KW"/>
</dbReference>
<feature type="domain" description="MPN" evidence="6">
    <location>
        <begin position="27"/>
        <end position="153"/>
    </location>
</feature>